<keyword evidence="5 8" id="KW-0378">Hydrolase</keyword>
<feature type="binding site" evidence="8">
    <location>
        <position position="207"/>
    </location>
    <ligand>
        <name>Zn(2+)</name>
        <dbReference type="ChEBI" id="CHEBI:29105"/>
        <note>catalytic</note>
    </ligand>
</feature>
<evidence type="ECO:0000256" key="2">
    <source>
        <dbReference type="ARBA" id="ARBA00022723"/>
    </source>
</evidence>
<keyword evidence="7 8" id="KW-0482">Metalloprotease</keyword>
<dbReference type="InterPro" id="IPR030873">
    <property type="entry name" value="Protease_BepA"/>
</dbReference>
<feature type="domain" description="Peptidase M48" evidence="9">
    <location>
        <begin position="78"/>
        <end position="265"/>
    </location>
</feature>
<evidence type="ECO:0000313" key="10">
    <source>
        <dbReference type="EMBL" id="AUD78589.1"/>
    </source>
</evidence>
<dbReference type="PANTHER" id="PTHR22726">
    <property type="entry name" value="METALLOENDOPEPTIDASE OMA1"/>
    <property type="match status" value="1"/>
</dbReference>
<keyword evidence="4 8" id="KW-0574">Periplasm</keyword>
<comment type="cofactor">
    <cofactor evidence="8">
        <name>Zn(2+)</name>
        <dbReference type="ChEBI" id="CHEBI:29105"/>
    </cofactor>
    <text evidence="8">Binds 1 zinc ion per subunit.</text>
</comment>
<name>A0A2K9AXJ8_9GAMM</name>
<dbReference type="AlphaFoldDB" id="A0A2K9AXJ8"/>
<protein>
    <recommendedName>
        <fullName evidence="8">Putative beta-barrel assembly-enhancing protease</fullName>
        <ecNumber evidence="8">3.4.-.-</ecNumber>
    </recommendedName>
</protein>
<sequence precursor="true">MKEPKKARLSKLNALLALSLSISTALSPVMVKAASNDLPKLGEAAGATMSVAEEQMIGDRIMTQIRRSQYLMKDPLITDYIQQLGHKLVAANPDALGRRFQFFVIQESSINAFALPGGYIGIHSGLITASQSESELASVLGHEVAHVTQRHLARRLEQQDKISIPTILGVLASVIAATQDPEAGIAGMSATQAAAQQSIISHTRDNEEEADRIGITMLSSAGFDVRAAADFFETMQQASRYTQKPPEILLTHPLSRNRIAAARERAQLYPQVEHQNSLDYHLVKARIKSIDLVNSEDSFRLLDQKYNQKQQNSVEDRYLYAELLKSRGKTQKALSILTDLYQEYSDNHLLLFTLAETHKANKTSSEILPELTKQLEKTPGSTKLLLATAQIYLDNKQPEAAEKLLLRYVDVNRHNPNYLYILAEAQAQAGRTPEMHETTGQYLLLLGDLRTAKKHFELALNGTSEDPYAQTRIQARLDEVNKKIREILTENARSRFTTG</sequence>
<dbReference type="EC" id="3.4.-.-" evidence="8"/>
<organism evidence="10 11">
    <name type="scientific">Kangiella profundi</name>
    <dbReference type="NCBI Taxonomy" id="1561924"/>
    <lineage>
        <taxon>Bacteria</taxon>
        <taxon>Pseudomonadati</taxon>
        <taxon>Pseudomonadota</taxon>
        <taxon>Gammaproteobacteria</taxon>
        <taxon>Kangiellales</taxon>
        <taxon>Kangiellaceae</taxon>
        <taxon>Kangiella</taxon>
    </lineage>
</organism>
<comment type="function">
    <text evidence="8">Functions as both a chaperone and a metalloprotease. Maintains the integrity of the outer membrane by promoting either the assembly or the elimination of outer membrane proteins, depending on their folding state.</text>
</comment>
<gene>
    <name evidence="10" type="ORF">CW740_04700</name>
</gene>
<evidence type="ECO:0000256" key="1">
    <source>
        <dbReference type="ARBA" id="ARBA00022670"/>
    </source>
</evidence>
<evidence type="ECO:0000256" key="6">
    <source>
        <dbReference type="ARBA" id="ARBA00022833"/>
    </source>
</evidence>
<dbReference type="RefSeq" id="WP_106646454.1">
    <property type="nucleotide sequence ID" value="NZ_BMGO01000002.1"/>
</dbReference>
<evidence type="ECO:0000259" key="9">
    <source>
        <dbReference type="Pfam" id="PF01435"/>
    </source>
</evidence>
<feature type="chain" id="PRO_5015013118" description="Putative beta-barrel assembly-enhancing protease" evidence="8">
    <location>
        <begin position="28"/>
        <end position="499"/>
    </location>
</feature>
<dbReference type="SUPFAM" id="SSF48452">
    <property type="entry name" value="TPR-like"/>
    <property type="match status" value="1"/>
</dbReference>
<evidence type="ECO:0000313" key="11">
    <source>
        <dbReference type="Proteomes" id="UP000232693"/>
    </source>
</evidence>
<dbReference type="CDD" id="cd07333">
    <property type="entry name" value="M48C_bepA_like"/>
    <property type="match status" value="1"/>
</dbReference>
<dbReference type="InterPro" id="IPR051156">
    <property type="entry name" value="Mito/Outer_Membr_Metalloprot"/>
</dbReference>
<dbReference type="GO" id="GO:0004222">
    <property type="term" value="F:metalloendopeptidase activity"/>
    <property type="evidence" value="ECO:0007669"/>
    <property type="project" value="InterPro"/>
</dbReference>
<feature type="signal peptide" evidence="8">
    <location>
        <begin position="1"/>
        <end position="27"/>
    </location>
</feature>
<dbReference type="HAMAP" id="MF_00997">
    <property type="entry name" value="Protease_BepA"/>
    <property type="match status" value="1"/>
</dbReference>
<dbReference type="GO" id="GO:0042597">
    <property type="term" value="C:periplasmic space"/>
    <property type="evidence" value="ECO:0007669"/>
    <property type="project" value="UniProtKB-SubCell"/>
</dbReference>
<dbReference type="Gene3D" id="1.25.40.10">
    <property type="entry name" value="Tetratricopeptide repeat domain"/>
    <property type="match status" value="1"/>
</dbReference>
<feature type="binding site" evidence="8">
    <location>
        <position position="146"/>
    </location>
    <ligand>
        <name>Zn(2+)</name>
        <dbReference type="ChEBI" id="CHEBI:29105"/>
        <note>catalytic</note>
    </ligand>
</feature>
<evidence type="ECO:0000256" key="8">
    <source>
        <dbReference type="HAMAP-Rule" id="MF_00997"/>
    </source>
</evidence>
<dbReference type="GO" id="GO:0051603">
    <property type="term" value="P:proteolysis involved in protein catabolic process"/>
    <property type="evidence" value="ECO:0007669"/>
    <property type="project" value="TreeGrafter"/>
</dbReference>
<evidence type="ECO:0000256" key="4">
    <source>
        <dbReference type="ARBA" id="ARBA00022764"/>
    </source>
</evidence>
<dbReference type="OrthoDB" id="9810445at2"/>
<feature type="active site" evidence="8">
    <location>
        <position position="143"/>
    </location>
</feature>
<dbReference type="PANTHER" id="PTHR22726:SF1">
    <property type="entry name" value="METALLOENDOPEPTIDASE OMA1, MITOCHONDRIAL"/>
    <property type="match status" value="1"/>
</dbReference>
<evidence type="ECO:0000256" key="3">
    <source>
        <dbReference type="ARBA" id="ARBA00022729"/>
    </source>
</evidence>
<comment type="subcellular location">
    <subcellularLocation>
        <location evidence="8">Periplasm</location>
    </subcellularLocation>
</comment>
<reference evidence="10 11" key="1">
    <citation type="submission" date="2017-12" db="EMBL/GenBank/DDBJ databases">
        <title>Kangiella profundi FT102 completed genome.</title>
        <authorList>
            <person name="Xu J."/>
            <person name="Wang J."/>
            <person name="Lu Y."/>
        </authorList>
    </citation>
    <scope>NUCLEOTIDE SEQUENCE [LARGE SCALE GENOMIC DNA]</scope>
    <source>
        <strain evidence="10 11">FT102</strain>
    </source>
</reference>
<feature type="active site" description="Proton donor" evidence="8">
    <location>
        <position position="211"/>
    </location>
</feature>
<dbReference type="Pfam" id="PF01435">
    <property type="entry name" value="Peptidase_M48"/>
    <property type="match status" value="1"/>
</dbReference>
<dbReference type="GO" id="GO:0008270">
    <property type="term" value="F:zinc ion binding"/>
    <property type="evidence" value="ECO:0007669"/>
    <property type="project" value="UniProtKB-UniRule"/>
</dbReference>
<dbReference type="InterPro" id="IPR011990">
    <property type="entry name" value="TPR-like_helical_dom_sf"/>
</dbReference>
<keyword evidence="6 8" id="KW-0862">Zinc</keyword>
<keyword evidence="11" id="KW-1185">Reference proteome</keyword>
<feature type="binding site" evidence="8">
    <location>
        <position position="142"/>
    </location>
    <ligand>
        <name>Zn(2+)</name>
        <dbReference type="ChEBI" id="CHEBI:29105"/>
        <note>catalytic</note>
    </ligand>
</feature>
<evidence type="ECO:0000256" key="5">
    <source>
        <dbReference type="ARBA" id="ARBA00022801"/>
    </source>
</evidence>
<dbReference type="Proteomes" id="UP000232693">
    <property type="component" value="Chromosome"/>
</dbReference>
<dbReference type="Gene3D" id="3.30.2010.10">
    <property type="entry name" value="Metalloproteases ('zincins'), catalytic domain"/>
    <property type="match status" value="1"/>
</dbReference>
<keyword evidence="3 8" id="KW-0732">Signal</keyword>
<accession>A0A2K9AXJ8</accession>
<keyword evidence="2 8" id="KW-0479">Metal-binding</keyword>
<dbReference type="EMBL" id="CP025120">
    <property type="protein sequence ID" value="AUD78589.1"/>
    <property type="molecule type" value="Genomic_DNA"/>
</dbReference>
<keyword evidence="1 8" id="KW-0645">Protease</keyword>
<dbReference type="GO" id="GO:0016020">
    <property type="term" value="C:membrane"/>
    <property type="evidence" value="ECO:0007669"/>
    <property type="project" value="InterPro"/>
</dbReference>
<dbReference type="Pfam" id="PF14559">
    <property type="entry name" value="TPR_19"/>
    <property type="match status" value="1"/>
</dbReference>
<dbReference type="InterPro" id="IPR001915">
    <property type="entry name" value="Peptidase_M48"/>
</dbReference>
<evidence type="ECO:0000256" key="7">
    <source>
        <dbReference type="ARBA" id="ARBA00023049"/>
    </source>
</evidence>
<comment type="similarity">
    <text evidence="8">Belongs to the peptidase M48 family. BepA subfamily.</text>
</comment>
<proteinExistence type="inferred from homology"/>
<dbReference type="KEGG" id="kpd:CW740_04700"/>